<dbReference type="PANTHER" id="PTHR32060:SF22">
    <property type="entry name" value="CARBOXYL-TERMINAL-PROCESSING PEPTIDASE 3, CHLOROPLASTIC"/>
    <property type="match status" value="1"/>
</dbReference>
<dbReference type="Pfam" id="PF03572">
    <property type="entry name" value="Peptidase_S41"/>
    <property type="match status" value="1"/>
</dbReference>
<evidence type="ECO:0000313" key="3">
    <source>
        <dbReference type="Proteomes" id="UP000605990"/>
    </source>
</evidence>
<proteinExistence type="predicted"/>
<dbReference type="PANTHER" id="PTHR32060">
    <property type="entry name" value="TAIL-SPECIFIC PROTEASE"/>
    <property type="match status" value="1"/>
</dbReference>
<gene>
    <name evidence="2" type="ORF">H8R27_04440</name>
</gene>
<dbReference type="InterPro" id="IPR005151">
    <property type="entry name" value="Tail-specific_protease"/>
</dbReference>
<comment type="caution">
    <text evidence="2">The sequence shown here is derived from an EMBL/GenBank/DDBJ whole genome shotgun (WGS) entry which is preliminary data.</text>
</comment>
<sequence length="471" mass="53689">MKKIVLILIIVISTSKVFSQTNSNDKKYSEVELNKDLDFLVNSIIQTHPNPFSKISKKIFFGEVDKIKSNFKSGLDYREFYRLITPLVASIADGHTSIKFPGRKILNDGSKLFPFSATCNFKKKSIILNEFFGEHSSIPSNAELISINNISSEKIIEKIIENTSGESKEYRLKMGSNFYFFGMILKTYFDFNENFEVKYKANDTIETKTIEAISFKNFMDIAKSKKSPKNQVVDESADYILTVKPEIKTAIIDFKYFNDEEKFDLFLKKSFDSINKLGIKNLIIDIRANGGGNSALGDQLFKYIARKPFTQFGKTTIKFSQLQKEYYEQNCKKDSTFCETYKYISKQKNGKIVNLKSDGLIVPNNSPNHFDGNIYLLTSLRTFSSASNFAQCFKNYKMGTIIGEETGGWIVCYGDKIITKLPITEMPLTISTKKFYTIGSTDKDSHGIIPDIEIDAEKSLEFVLNKITNEK</sequence>
<feature type="domain" description="Tail specific protease" evidence="1">
    <location>
        <begin position="249"/>
        <end position="454"/>
    </location>
</feature>
<dbReference type="InterPro" id="IPR029045">
    <property type="entry name" value="ClpP/crotonase-like_dom_sf"/>
</dbReference>
<name>A0ABR7IWI7_9FLAO</name>
<protein>
    <recommendedName>
        <fullName evidence="1">Tail specific protease domain-containing protein</fullName>
    </recommendedName>
</protein>
<keyword evidence="3" id="KW-1185">Reference proteome</keyword>
<organism evidence="2 3">
    <name type="scientific">Flavobacterium bernardetii</name>
    <dbReference type="NCBI Taxonomy" id="2813823"/>
    <lineage>
        <taxon>Bacteria</taxon>
        <taxon>Pseudomonadati</taxon>
        <taxon>Bacteroidota</taxon>
        <taxon>Flavobacteriia</taxon>
        <taxon>Flavobacteriales</taxon>
        <taxon>Flavobacteriaceae</taxon>
        <taxon>Flavobacterium</taxon>
    </lineage>
</organism>
<reference evidence="2 3" key="1">
    <citation type="submission" date="2020-08" db="EMBL/GenBank/DDBJ databases">
        <title>Description of novel Flavobacterium F-408 isolate.</title>
        <authorList>
            <person name="Saticioglu I.B."/>
            <person name="Duman M."/>
            <person name="Altun S."/>
        </authorList>
    </citation>
    <scope>NUCLEOTIDE SEQUENCE [LARGE SCALE GENOMIC DNA]</scope>
    <source>
        <strain evidence="2 3">F-408</strain>
    </source>
</reference>
<dbReference type="RefSeq" id="WP_166125338.1">
    <property type="nucleotide sequence ID" value="NZ_JAANOQ010000001.1"/>
</dbReference>
<evidence type="ECO:0000259" key="1">
    <source>
        <dbReference type="Pfam" id="PF03572"/>
    </source>
</evidence>
<dbReference type="EMBL" id="JACRUN010000001">
    <property type="protein sequence ID" value="MBC5834127.1"/>
    <property type="molecule type" value="Genomic_DNA"/>
</dbReference>
<dbReference type="Gene3D" id="3.90.226.10">
    <property type="entry name" value="2-enoyl-CoA Hydratase, Chain A, domain 1"/>
    <property type="match status" value="1"/>
</dbReference>
<evidence type="ECO:0000313" key="2">
    <source>
        <dbReference type="EMBL" id="MBC5834127.1"/>
    </source>
</evidence>
<dbReference type="SUPFAM" id="SSF52096">
    <property type="entry name" value="ClpP/crotonase"/>
    <property type="match status" value="1"/>
</dbReference>
<dbReference type="Proteomes" id="UP000605990">
    <property type="component" value="Unassembled WGS sequence"/>
</dbReference>
<accession>A0ABR7IWI7</accession>